<dbReference type="AlphaFoldDB" id="A0AAE1FTR5"/>
<keyword evidence="3" id="KW-1185">Reference proteome</keyword>
<accession>A0AAE1FTR5</accession>
<feature type="compositionally biased region" description="Polar residues" evidence="1">
    <location>
        <begin position="182"/>
        <end position="191"/>
    </location>
</feature>
<feature type="compositionally biased region" description="Acidic residues" evidence="1">
    <location>
        <begin position="12"/>
        <end position="24"/>
    </location>
</feature>
<reference evidence="2" key="1">
    <citation type="submission" date="2023-10" db="EMBL/GenBank/DDBJ databases">
        <title>Genome assemblies of two species of porcelain crab, Petrolisthes cinctipes and Petrolisthes manimaculis (Anomura: Porcellanidae).</title>
        <authorList>
            <person name="Angst P."/>
        </authorList>
    </citation>
    <scope>NUCLEOTIDE SEQUENCE</scope>
    <source>
        <strain evidence="2">PB745_01</strain>
        <tissue evidence="2">Gill</tissue>
    </source>
</reference>
<sequence length="201" mass="21493">MEYSGSTHFSGLEEDLLISDDEEGEKNWPRIQPPVGAGLPVAPVMLDQPSTSTSNAASAPKRQLEDMGTSSEESKSPVSKVSKLEKGNNQQCGYNRDLASPLQGPPPSRPIQALRSAVDGMVNRCATVESRCDSIENQLGKIEATIESLVEAQQATISSVNSLSDKLDNILSRISNVGEKVPSSSVTNIAGTQARKKKNVR</sequence>
<feature type="compositionally biased region" description="Low complexity" evidence="1">
    <location>
        <begin position="33"/>
        <end position="59"/>
    </location>
</feature>
<feature type="region of interest" description="Disordered" evidence="1">
    <location>
        <begin position="182"/>
        <end position="201"/>
    </location>
</feature>
<name>A0AAE1FTR5_PETCI</name>
<protein>
    <submittedName>
        <fullName evidence="2">Uncharacterized protein</fullName>
    </submittedName>
</protein>
<dbReference type="EMBL" id="JAWQEG010001436">
    <property type="protein sequence ID" value="KAK3879500.1"/>
    <property type="molecule type" value="Genomic_DNA"/>
</dbReference>
<comment type="caution">
    <text evidence="2">The sequence shown here is derived from an EMBL/GenBank/DDBJ whole genome shotgun (WGS) entry which is preliminary data.</text>
</comment>
<dbReference type="Proteomes" id="UP001286313">
    <property type="component" value="Unassembled WGS sequence"/>
</dbReference>
<proteinExistence type="predicted"/>
<organism evidence="2 3">
    <name type="scientific">Petrolisthes cinctipes</name>
    <name type="common">Flat porcelain crab</name>
    <dbReference type="NCBI Taxonomy" id="88211"/>
    <lineage>
        <taxon>Eukaryota</taxon>
        <taxon>Metazoa</taxon>
        <taxon>Ecdysozoa</taxon>
        <taxon>Arthropoda</taxon>
        <taxon>Crustacea</taxon>
        <taxon>Multicrustacea</taxon>
        <taxon>Malacostraca</taxon>
        <taxon>Eumalacostraca</taxon>
        <taxon>Eucarida</taxon>
        <taxon>Decapoda</taxon>
        <taxon>Pleocyemata</taxon>
        <taxon>Anomura</taxon>
        <taxon>Galatheoidea</taxon>
        <taxon>Porcellanidae</taxon>
        <taxon>Petrolisthes</taxon>
    </lineage>
</organism>
<evidence type="ECO:0000313" key="3">
    <source>
        <dbReference type="Proteomes" id="UP001286313"/>
    </source>
</evidence>
<feature type="region of interest" description="Disordered" evidence="1">
    <location>
        <begin position="1"/>
        <end position="110"/>
    </location>
</feature>
<evidence type="ECO:0000313" key="2">
    <source>
        <dbReference type="EMBL" id="KAK3879500.1"/>
    </source>
</evidence>
<gene>
    <name evidence="2" type="ORF">Pcinc_015957</name>
</gene>
<evidence type="ECO:0000256" key="1">
    <source>
        <dbReference type="SAM" id="MobiDB-lite"/>
    </source>
</evidence>